<dbReference type="PANTHER" id="PTHR35870:SF6">
    <property type="entry name" value="MGS207 PROTEIN"/>
    <property type="match status" value="1"/>
</dbReference>
<evidence type="ECO:0000313" key="3">
    <source>
        <dbReference type="Proteomes" id="UP000054321"/>
    </source>
</evidence>
<reference evidence="3" key="2">
    <citation type="submission" date="2015-01" db="EMBL/GenBank/DDBJ databases">
        <title>Evolutionary Origins and Diversification of the Mycorrhizal Mutualists.</title>
        <authorList>
            <consortium name="DOE Joint Genome Institute"/>
            <consortium name="Mycorrhizal Genomics Consortium"/>
            <person name="Kohler A."/>
            <person name="Kuo A."/>
            <person name="Nagy L.G."/>
            <person name="Floudas D."/>
            <person name="Copeland A."/>
            <person name="Barry K.W."/>
            <person name="Cichocki N."/>
            <person name="Veneault-Fourrey C."/>
            <person name="LaButti K."/>
            <person name="Lindquist E.A."/>
            <person name="Lipzen A."/>
            <person name="Lundell T."/>
            <person name="Morin E."/>
            <person name="Murat C."/>
            <person name="Riley R."/>
            <person name="Ohm R."/>
            <person name="Sun H."/>
            <person name="Tunlid A."/>
            <person name="Henrissat B."/>
            <person name="Grigoriev I.V."/>
            <person name="Hibbett D.S."/>
            <person name="Martin F."/>
        </authorList>
    </citation>
    <scope>NUCLEOTIDE SEQUENCE [LARGE SCALE GENOMIC DNA]</scope>
    <source>
        <strain evidence="3">Zn</strain>
    </source>
</reference>
<proteinExistence type="predicted"/>
<dbReference type="Proteomes" id="UP000054321">
    <property type="component" value="Unassembled WGS sequence"/>
</dbReference>
<dbReference type="OrthoDB" id="10265971at2759"/>
<dbReference type="PANTHER" id="PTHR35870">
    <property type="entry name" value="PROTEIN, PUTATIVE (AFU_ORTHOLOGUE AFUA_5G03330)-RELATED"/>
    <property type="match status" value="1"/>
</dbReference>
<sequence length="336" mass="38003">MNDEDLYEHLGDISYQETFINYFDLKLAQFDGDWKAMLAQYFLQGPQPLLSGLVGGFGHPLILLADTFELQSPDLAVEALALTAIDYNDLCKFLLLSLSVGGANPNPTLSPQHILSKIRTDQRFNGLVTIPGVQNMTNVLSNLQARTALMEYMYMLNISHLPDLISELADLALLLLSATHKPDEPAFDFYLNHTLTFVYCLQLLLPVYPDTESSILLVRGVWLLTILIYITQLRPTITPSFVEDVEVGEGISWEDVFREFQESKSSEGKYLDPHFLRAMRNLMELGKMREEREVFYLKAAEKLKTQWSEWIGFGKEGEAKLNISSSALPNIGLRAE</sequence>
<keyword evidence="3" id="KW-1185">Reference proteome</keyword>
<evidence type="ECO:0000256" key="1">
    <source>
        <dbReference type="ARBA" id="ARBA00023002"/>
    </source>
</evidence>
<dbReference type="AlphaFoldDB" id="A0A0C3GVX7"/>
<dbReference type="Pfam" id="PF14027">
    <property type="entry name" value="Questin_oxidase"/>
    <property type="match status" value="1"/>
</dbReference>
<dbReference type="EMBL" id="KN832890">
    <property type="protein sequence ID" value="KIM94471.1"/>
    <property type="molecule type" value="Genomic_DNA"/>
</dbReference>
<organism evidence="2 3">
    <name type="scientific">Oidiodendron maius (strain Zn)</name>
    <dbReference type="NCBI Taxonomy" id="913774"/>
    <lineage>
        <taxon>Eukaryota</taxon>
        <taxon>Fungi</taxon>
        <taxon>Dikarya</taxon>
        <taxon>Ascomycota</taxon>
        <taxon>Pezizomycotina</taxon>
        <taxon>Leotiomycetes</taxon>
        <taxon>Leotiomycetes incertae sedis</taxon>
        <taxon>Myxotrichaceae</taxon>
        <taxon>Oidiodendron</taxon>
    </lineage>
</organism>
<name>A0A0C3GVX7_OIDMZ</name>
<keyword evidence="1" id="KW-0560">Oxidoreductase</keyword>
<dbReference type="InterPro" id="IPR025337">
    <property type="entry name" value="Questin_oxidase-like"/>
</dbReference>
<gene>
    <name evidence="2" type="ORF">OIDMADRAFT_60798</name>
</gene>
<dbReference type="InParanoid" id="A0A0C3GVX7"/>
<dbReference type="HOGENOM" id="CLU_071359_0_0_1"/>
<evidence type="ECO:0000313" key="2">
    <source>
        <dbReference type="EMBL" id="KIM94471.1"/>
    </source>
</evidence>
<reference evidence="2 3" key="1">
    <citation type="submission" date="2014-04" db="EMBL/GenBank/DDBJ databases">
        <authorList>
            <consortium name="DOE Joint Genome Institute"/>
            <person name="Kuo A."/>
            <person name="Martino E."/>
            <person name="Perotto S."/>
            <person name="Kohler A."/>
            <person name="Nagy L.G."/>
            <person name="Floudas D."/>
            <person name="Copeland A."/>
            <person name="Barry K.W."/>
            <person name="Cichocki N."/>
            <person name="Veneault-Fourrey C."/>
            <person name="LaButti K."/>
            <person name="Lindquist E.A."/>
            <person name="Lipzen A."/>
            <person name="Lundell T."/>
            <person name="Morin E."/>
            <person name="Murat C."/>
            <person name="Sun H."/>
            <person name="Tunlid A."/>
            <person name="Henrissat B."/>
            <person name="Grigoriev I.V."/>
            <person name="Hibbett D.S."/>
            <person name="Martin F."/>
            <person name="Nordberg H.P."/>
            <person name="Cantor M.N."/>
            <person name="Hua S.X."/>
        </authorList>
    </citation>
    <scope>NUCLEOTIDE SEQUENCE [LARGE SCALE GENOMIC DNA]</scope>
    <source>
        <strain evidence="2 3">Zn</strain>
    </source>
</reference>
<accession>A0A0C3GVX7</accession>
<protein>
    <submittedName>
        <fullName evidence="2">Uncharacterized protein</fullName>
    </submittedName>
</protein>
<dbReference type="GO" id="GO:0016491">
    <property type="term" value="F:oxidoreductase activity"/>
    <property type="evidence" value="ECO:0007669"/>
    <property type="project" value="UniProtKB-KW"/>
</dbReference>